<keyword evidence="6 10" id="KW-1133">Transmembrane helix</keyword>
<dbReference type="PANTHER" id="PTHR46182">
    <property type="entry name" value="FI19480P1"/>
    <property type="match status" value="1"/>
</dbReference>
<comment type="subcellular location">
    <subcellularLocation>
        <location evidence="1">Cell membrane</location>
    </subcellularLocation>
</comment>
<dbReference type="CDD" id="cd00146">
    <property type="entry name" value="PKD"/>
    <property type="match status" value="4"/>
</dbReference>
<evidence type="ECO:0000256" key="10">
    <source>
        <dbReference type="SAM" id="Phobius"/>
    </source>
</evidence>
<keyword evidence="2" id="KW-1003">Cell membrane</keyword>
<evidence type="ECO:0000256" key="4">
    <source>
        <dbReference type="ARBA" id="ARBA00022729"/>
    </source>
</evidence>
<dbReference type="GO" id="GO:0007605">
    <property type="term" value="P:sensory perception of sound"/>
    <property type="evidence" value="ECO:0007669"/>
    <property type="project" value="Ensembl"/>
</dbReference>
<dbReference type="PANTHER" id="PTHR46182:SF1">
    <property type="entry name" value="DYSLEXIA-ASSOCIATED PROTEIN KIAA0319"/>
    <property type="match status" value="1"/>
</dbReference>
<dbReference type="GO" id="GO:0033555">
    <property type="term" value="P:multicellular organismal response to stress"/>
    <property type="evidence" value="ECO:0007669"/>
    <property type="project" value="Ensembl"/>
</dbReference>
<dbReference type="GO" id="GO:0021794">
    <property type="term" value="P:thalamus development"/>
    <property type="evidence" value="ECO:0007669"/>
    <property type="project" value="Ensembl"/>
</dbReference>
<dbReference type="InterPro" id="IPR000601">
    <property type="entry name" value="PKD_dom"/>
</dbReference>
<dbReference type="GO" id="GO:0005769">
    <property type="term" value="C:early endosome"/>
    <property type="evidence" value="ECO:0007669"/>
    <property type="project" value="Ensembl"/>
</dbReference>
<evidence type="ECO:0000313" key="15">
    <source>
        <dbReference type="Proteomes" id="UP000472272"/>
    </source>
</evidence>
<dbReference type="FunFam" id="2.60.40.10:FF:000258">
    <property type="entry name" value="Dyslexia-associated protein KIAA0319 homolog"/>
    <property type="match status" value="1"/>
</dbReference>
<feature type="signal peptide" evidence="11">
    <location>
        <begin position="1"/>
        <end position="22"/>
    </location>
</feature>
<dbReference type="FunFam" id="2.60.40.10:FF:000319">
    <property type="entry name" value="Dyslexia-associated protein KIAA0319 homolog"/>
    <property type="match status" value="1"/>
</dbReference>
<organism evidence="14 15">
    <name type="scientific">Podarcis muralis</name>
    <name type="common">Wall lizard</name>
    <name type="synonym">Lacerta muralis</name>
    <dbReference type="NCBI Taxonomy" id="64176"/>
    <lineage>
        <taxon>Eukaryota</taxon>
        <taxon>Metazoa</taxon>
        <taxon>Chordata</taxon>
        <taxon>Craniata</taxon>
        <taxon>Vertebrata</taxon>
        <taxon>Euteleostomi</taxon>
        <taxon>Lepidosauria</taxon>
        <taxon>Squamata</taxon>
        <taxon>Bifurcata</taxon>
        <taxon>Unidentata</taxon>
        <taxon>Episquamata</taxon>
        <taxon>Laterata</taxon>
        <taxon>Lacertibaenia</taxon>
        <taxon>Lacertidae</taxon>
        <taxon>Podarcis</taxon>
    </lineage>
</organism>
<keyword evidence="8" id="KW-0325">Glycoprotein</keyword>
<dbReference type="InterPro" id="IPR022409">
    <property type="entry name" value="PKD/Chitinase_dom"/>
</dbReference>
<keyword evidence="7 10" id="KW-0472">Membrane</keyword>
<dbReference type="InterPro" id="IPR011106">
    <property type="entry name" value="MANSC_N"/>
</dbReference>
<dbReference type="SMART" id="SM00089">
    <property type="entry name" value="PKD"/>
    <property type="match status" value="5"/>
</dbReference>
<dbReference type="GO" id="GO:2000171">
    <property type="term" value="P:negative regulation of dendrite development"/>
    <property type="evidence" value="ECO:0007669"/>
    <property type="project" value="Ensembl"/>
</dbReference>
<keyword evidence="3 10" id="KW-0812">Transmembrane</keyword>
<dbReference type="GO" id="GO:0001764">
    <property type="term" value="P:neuron migration"/>
    <property type="evidence" value="ECO:0007669"/>
    <property type="project" value="Ensembl"/>
</dbReference>
<evidence type="ECO:0000256" key="6">
    <source>
        <dbReference type="ARBA" id="ARBA00022989"/>
    </source>
</evidence>
<dbReference type="InterPro" id="IPR035986">
    <property type="entry name" value="PKD_dom_sf"/>
</dbReference>
<keyword evidence="15" id="KW-1185">Reference proteome</keyword>
<dbReference type="InterPro" id="IPR029865">
    <property type="entry name" value="KIAA0319-like"/>
</dbReference>
<dbReference type="Gene3D" id="2.60.40.10">
    <property type="entry name" value="Immunoglobulins"/>
    <property type="match status" value="5"/>
</dbReference>
<keyword evidence="5" id="KW-0677">Repeat</keyword>
<dbReference type="PROSITE" id="PS50093">
    <property type="entry name" value="PKD"/>
    <property type="match status" value="1"/>
</dbReference>
<dbReference type="InterPro" id="IPR056502">
    <property type="entry name" value="KIAA0319-like_C"/>
</dbReference>
<dbReference type="RefSeq" id="XP_028593400.1">
    <property type="nucleotide sequence ID" value="XM_028737567.1"/>
</dbReference>
<dbReference type="GeneTree" id="ENSGT00940000161462"/>
<dbReference type="FunFam" id="2.60.40.10:FF:000257">
    <property type="entry name" value="Dyslexia-associated protein KIAA0319-like"/>
    <property type="match status" value="1"/>
</dbReference>
<gene>
    <name evidence="14" type="primary">KIAA0319</name>
</gene>
<dbReference type="GO" id="GO:0042297">
    <property type="term" value="P:vocal learning"/>
    <property type="evidence" value="ECO:0007669"/>
    <property type="project" value="Ensembl"/>
</dbReference>
<dbReference type="GO" id="GO:0048692">
    <property type="term" value="P:negative regulation of axon extension involved in regeneration"/>
    <property type="evidence" value="ECO:0007669"/>
    <property type="project" value="Ensembl"/>
</dbReference>
<dbReference type="OrthoDB" id="536372at2759"/>
<dbReference type="RefSeq" id="XP_028593401.1">
    <property type="nucleotide sequence ID" value="XM_028737568.1"/>
</dbReference>
<protein>
    <submittedName>
        <fullName evidence="14">KIAA0319</fullName>
    </submittedName>
</protein>
<feature type="region of interest" description="Disordered" evidence="9">
    <location>
        <begin position="1045"/>
        <end position="1073"/>
    </location>
</feature>
<evidence type="ECO:0000256" key="8">
    <source>
        <dbReference type="ARBA" id="ARBA00023180"/>
    </source>
</evidence>
<evidence type="ECO:0000256" key="7">
    <source>
        <dbReference type="ARBA" id="ARBA00023136"/>
    </source>
</evidence>
<feature type="region of interest" description="Disordered" evidence="9">
    <location>
        <begin position="213"/>
        <end position="232"/>
    </location>
</feature>
<feature type="domain" description="PKD" evidence="12">
    <location>
        <begin position="546"/>
        <end position="618"/>
    </location>
</feature>
<dbReference type="SMART" id="SM00765">
    <property type="entry name" value="MANEC"/>
    <property type="match status" value="1"/>
</dbReference>
<evidence type="ECO:0000259" key="13">
    <source>
        <dbReference type="PROSITE" id="PS50986"/>
    </source>
</evidence>
<dbReference type="GO" id="GO:0021954">
    <property type="term" value="P:central nervous system neuron development"/>
    <property type="evidence" value="ECO:0007669"/>
    <property type="project" value="Ensembl"/>
</dbReference>
<dbReference type="OMA" id="AFWMENL"/>
<feature type="domain" description="MANSC" evidence="13">
    <location>
        <begin position="13"/>
        <end position="99"/>
    </location>
</feature>
<dbReference type="FunFam" id="2.60.40.10:FF:000061">
    <property type="entry name" value="Dyslexia-associated protein KIAA0319 homolog"/>
    <property type="match status" value="2"/>
</dbReference>
<dbReference type="PROSITE" id="PS50986">
    <property type="entry name" value="MANSC"/>
    <property type="match status" value="1"/>
</dbReference>
<reference evidence="14" key="2">
    <citation type="submission" date="2025-08" db="UniProtKB">
        <authorList>
            <consortium name="Ensembl"/>
        </authorList>
    </citation>
    <scope>IDENTIFICATION</scope>
</reference>
<feature type="chain" id="PRO_5025383091" evidence="11">
    <location>
        <begin position="23"/>
        <end position="1073"/>
    </location>
</feature>
<evidence type="ECO:0000256" key="9">
    <source>
        <dbReference type="SAM" id="MobiDB-lite"/>
    </source>
</evidence>
<evidence type="ECO:0000256" key="2">
    <source>
        <dbReference type="ARBA" id="ARBA00022475"/>
    </source>
</evidence>
<proteinExistence type="predicted"/>
<evidence type="ECO:0000256" key="11">
    <source>
        <dbReference type="SAM" id="SignalP"/>
    </source>
</evidence>
<dbReference type="GeneID" id="114600837"/>
<dbReference type="Ensembl" id="ENSPMRT00000009949.1">
    <property type="protein sequence ID" value="ENSPMRP00000009322.1"/>
    <property type="gene ID" value="ENSPMRG00000006274.1"/>
</dbReference>
<dbReference type="Pfam" id="PF23620">
    <property type="entry name" value="KIAA0319"/>
    <property type="match status" value="1"/>
</dbReference>
<sequence length="1073" mass="117971">MALALELGTLCLLLGILTGCFCEQCREGAKYSDAIISPNLETMKIMRVPHAVSVSDCTAACCDLSDCDLAWMFERHCYIVSCQRKGNCEPKKMEKVKSSLTFVLRPPQRPSALLGYGQVPSKVLRPMALQGDPSDEVSSLKELSFLSREESPDYPDEYGDTEQNPFRLSLKPEEKEDVNYADWSLLVATENGFNSSGLSDGNKHVDLVRSEEERGPLETPIGANESKGNHVTEHPGELPEIMLGMMEKSANELGFQPPDETNSTWQEEVLTTSHNPSSSDTLGFLSTTATRTQTSDLRNLMQDDATPLPTGPVFTQATATDHVSLSTSATKDVKELLVSAGDNLQVTLPENDVELHAFVVTPFLSESAYSYEWSSMSHPDGYNGEMEGKHTPTLKLSQLPVGAYVFKVTVSAENAFGEGFVNVTVQPAVTINQPPVAIVSPKAQEISFPTTSASIDGNQSTDDTEIASYHWEEIEGPPRETKASADTPVLHLSELVPGNYTFRLTVIDSSGAANSTEASLRVHKKVDFPPVANAGPNQEISLPRNSVTVNGNQSSDDYEIVSYEWSLSPKSRGKVVAMQGVRSPYLQLSSMQEGEYTFQLTVTDSAEQQSTAEVTVIVRPEKNSPPTAVAGPDKELTFPVQSTVLDGSMSTDDLGIVYYHWENISGPTSVQMEDTDSAVATVTGLHVGTYHFRLTVKDSQGLSSTATISVTVKEESNRPPQAHAGGKHILVLPNNSIALDGSQSTDDQGIVSYLWIRDGQSPAAGDVIHGSDHEAILQLTNLVEGSYSFHLKVTDGKGESDIDMATVEVRPDPKKNGLVELILQVGVGQLTEQQKDTLVRQLAMLLNVLDSDIKVQKIHAYSDISTAVVFYVQNGHPFKVMKAADVAQMLRLQLLKEKPDFLLFKVLRVDTAGCLLKCSGHGHCDPITKRCICYQLWMENLIQRYLNSGESNCEWSILYVTASAFILIVLMAGFVWLCICCCKSRKRTKIRKKTKYTILDNIDDQERMELRPKYGIKHRSTEHNSSLMVSESEFDSDQDTIFSREKVERENPRNAMNGSMKNGVSFSYSSKNR</sequence>
<reference evidence="14 15" key="1">
    <citation type="journal article" date="2019" name="Proc. Natl. Acad. Sci. U.S.A.">
        <title>Regulatory changes in pterin and carotenoid genes underlie balanced color polymorphisms in the wall lizard.</title>
        <authorList>
            <person name="Andrade P."/>
            <person name="Pinho C."/>
            <person name="Perez I de Lanuza G."/>
            <person name="Afonso S."/>
            <person name="Brejcha J."/>
            <person name="Rubin C.J."/>
            <person name="Wallerman O."/>
            <person name="Pereira P."/>
            <person name="Sabatino S.J."/>
            <person name="Bellati A."/>
            <person name="Pellitteri-Rosa D."/>
            <person name="Bosakova Z."/>
            <person name="Bunikis I."/>
            <person name="Carretero M.A."/>
            <person name="Feiner N."/>
            <person name="Marsik P."/>
            <person name="Pauperio F."/>
            <person name="Salvi D."/>
            <person name="Soler L."/>
            <person name="While G.M."/>
            <person name="Uller T."/>
            <person name="Font E."/>
            <person name="Andersson L."/>
            <person name="Carneiro M."/>
        </authorList>
    </citation>
    <scope>NUCLEOTIDE SEQUENCE</scope>
</reference>
<dbReference type="Pfam" id="PF22352">
    <property type="entry name" value="K319L-like_PKD"/>
    <property type="match status" value="5"/>
</dbReference>
<dbReference type="CTD" id="9856"/>
<dbReference type="InterPro" id="IPR013783">
    <property type="entry name" value="Ig-like_fold"/>
</dbReference>
<evidence type="ECO:0000313" key="14">
    <source>
        <dbReference type="Ensembl" id="ENSPMRP00000009322.1"/>
    </source>
</evidence>
<dbReference type="GO" id="GO:0060391">
    <property type="term" value="P:positive regulation of SMAD protein signal transduction"/>
    <property type="evidence" value="ECO:0007669"/>
    <property type="project" value="Ensembl"/>
</dbReference>
<keyword evidence="4 11" id="KW-0732">Signal</keyword>
<dbReference type="KEGG" id="pmua:114600837"/>
<name>A0A670ICJ0_PODMU</name>
<reference evidence="14" key="3">
    <citation type="submission" date="2025-09" db="UniProtKB">
        <authorList>
            <consortium name="Ensembl"/>
        </authorList>
    </citation>
    <scope>IDENTIFICATION</scope>
</reference>
<dbReference type="InterPro" id="IPR013980">
    <property type="entry name" value="MANSC_dom"/>
</dbReference>
<feature type="compositionally biased region" description="Polar residues" evidence="9">
    <location>
        <begin position="1054"/>
        <end position="1073"/>
    </location>
</feature>
<evidence type="ECO:0000256" key="1">
    <source>
        <dbReference type="ARBA" id="ARBA00004236"/>
    </source>
</evidence>
<accession>A0A670ICJ0</accession>
<dbReference type="Proteomes" id="UP000472272">
    <property type="component" value="Chromosome 7"/>
</dbReference>
<dbReference type="GO" id="GO:0005886">
    <property type="term" value="C:plasma membrane"/>
    <property type="evidence" value="ECO:0007669"/>
    <property type="project" value="UniProtKB-SubCell"/>
</dbReference>
<evidence type="ECO:0000256" key="3">
    <source>
        <dbReference type="ARBA" id="ARBA00022692"/>
    </source>
</evidence>
<evidence type="ECO:0000256" key="5">
    <source>
        <dbReference type="ARBA" id="ARBA00022737"/>
    </source>
</evidence>
<dbReference type="AlphaFoldDB" id="A0A670ICJ0"/>
<feature type="transmembrane region" description="Helical" evidence="10">
    <location>
        <begin position="957"/>
        <end position="982"/>
    </location>
</feature>
<evidence type="ECO:0000259" key="12">
    <source>
        <dbReference type="PROSITE" id="PS50093"/>
    </source>
</evidence>
<dbReference type="Pfam" id="PF23597">
    <property type="entry name" value="KIAA0319_N"/>
    <property type="match status" value="1"/>
</dbReference>
<dbReference type="SUPFAM" id="SSF49299">
    <property type="entry name" value="PKD domain"/>
    <property type="match status" value="4"/>
</dbReference>